<dbReference type="PANTHER" id="PTHR22888:SF9">
    <property type="entry name" value="CYTOCHROME C OXIDASE SUBUNIT 2"/>
    <property type="match status" value="1"/>
</dbReference>
<dbReference type="Pfam" id="PF02790">
    <property type="entry name" value="COX2_TM"/>
    <property type="match status" value="1"/>
</dbReference>
<dbReference type="SUPFAM" id="SSF49503">
    <property type="entry name" value="Cupredoxins"/>
    <property type="match status" value="1"/>
</dbReference>
<dbReference type="Gene3D" id="1.10.287.90">
    <property type="match status" value="1"/>
</dbReference>
<keyword evidence="19" id="KW-1185">Reference proteome</keyword>
<evidence type="ECO:0000256" key="12">
    <source>
        <dbReference type="RuleBase" id="RU000456"/>
    </source>
</evidence>
<feature type="chain" id="PRO_5046115407" description="Cytochrome c oxidase subunit 2" evidence="15">
    <location>
        <begin position="21"/>
        <end position="277"/>
    </location>
</feature>
<dbReference type="EMBL" id="JARRAG010000002">
    <property type="protein sequence ID" value="MDG3006601.1"/>
    <property type="molecule type" value="Genomic_DNA"/>
</dbReference>
<evidence type="ECO:0000256" key="10">
    <source>
        <dbReference type="ARBA" id="ARBA00023008"/>
    </source>
</evidence>
<comment type="caution">
    <text evidence="18">The sequence shown here is derived from an EMBL/GenBank/DDBJ whole genome shotgun (WGS) entry which is preliminary data.</text>
</comment>
<keyword evidence="5 12" id="KW-0812">Transmembrane</keyword>
<evidence type="ECO:0000256" key="1">
    <source>
        <dbReference type="ARBA" id="ARBA00004141"/>
    </source>
</evidence>
<dbReference type="Proteomes" id="UP001216907">
    <property type="component" value="Unassembled WGS sequence"/>
</dbReference>
<evidence type="ECO:0000256" key="11">
    <source>
        <dbReference type="ARBA" id="ARBA00023136"/>
    </source>
</evidence>
<dbReference type="Gene3D" id="2.60.40.420">
    <property type="entry name" value="Cupredoxins - blue copper proteins"/>
    <property type="match status" value="1"/>
</dbReference>
<name>A0ABT6FG94_9BACT</name>
<keyword evidence="9 14" id="KW-1133">Transmembrane helix</keyword>
<dbReference type="InterPro" id="IPR011759">
    <property type="entry name" value="Cyt_c_oxidase_su2_TM_dom"/>
</dbReference>
<gene>
    <name evidence="18" type="ORF">PZE19_22750</name>
</gene>
<evidence type="ECO:0000256" key="13">
    <source>
        <dbReference type="RuleBase" id="RU004024"/>
    </source>
</evidence>
<evidence type="ECO:0000256" key="4">
    <source>
        <dbReference type="ARBA" id="ARBA00022660"/>
    </source>
</evidence>
<evidence type="ECO:0000259" key="16">
    <source>
        <dbReference type="PROSITE" id="PS50857"/>
    </source>
</evidence>
<keyword evidence="3 12" id="KW-0813">Transport</keyword>
<evidence type="ECO:0000313" key="19">
    <source>
        <dbReference type="Proteomes" id="UP001216907"/>
    </source>
</evidence>
<keyword evidence="7" id="KW-1278">Translocase</keyword>
<accession>A0ABT6FG94</accession>
<evidence type="ECO:0000256" key="6">
    <source>
        <dbReference type="ARBA" id="ARBA00022723"/>
    </source>
</evidence>
<dbReference type="PROSITE" id="PS00078">
    <property type="entry name" value="COX2"/>
    <property type="match status" value="1"/>
</dbReference>
<evidence type="ECO:0000256" key="5">
    <source>
        <dbReference type="ARBA" id="ARBA00022692"/>
    </source>
</evidence>
<protein>
    <recommendedName>
        <fullName evidence="13">Cytochrome c oxidase subunit 2</fullName>
        <ecNumber evidence="13">7.1.1.9</ecNumber>
    </recommendedName>
</protein>
<dbReference type="EC" id="7.1.1.9" evidence="13"/>
<organism evidence="18 19">
    <name type="scientific">Paludisphaera mucosa</name>
    <dbReference type="NCBI Taxonomy" id="3030827"/>
    <lineage>
        <taxon>Bacteria</taxon>
        <taxon>Pseudomonadati</taxon>
        <taxon>Planctomycetota</taxon>
        <taxon>Planctomycetia</taxon>
        <taxon>Isosphaerales</taxon>
        <taxon>Isosphaeraceae</taxon>
        <taxon>Paludisphaera</taxon>
    </lineage>
</organism>
<reference evidence="18 19" key="1">
    <citation type="submission" date="2023-03" db="EMBL/GenBank/DDBJ databases">
        <title>Paludisphaera mucosa sp. nov. a novel planctomycete from northern fen.</title>
        <authorList>
            <person name="Ivanova A."/>
        </authorList>
    </citation>
    <scope>NUCLEOTIDE SEQUENCE [LARGE SCALE GENOMIC DNA]</scope>
    <source>
        <strain evidence="18 19">Pla2</strain>
    </source>
</reference>
<evidence type="ECO:0000259" key="17">
    <source>
        <dbReference type="PROSITE" id="PS50999"/>
    </source>
</evidence>
<keyword evidence="4 12" id="KW-0679">Respiratory chain</keyword>
<evidence type="ECO:0000256" key="8">
    <source>
        <dbReference type="ARBA" id="ARBA00022982"/>
    </source>
</evidence>
<comment type="catalytic activity">
    <reaction evidence="13">
        <text>4 Fe(II)-[cytochrome c] + O2 + 8 H(+)(in) = 4 Fe(III)-[cytochrome c] + 2 H2O + 4 H(+)(out)</text>
        <dbReference type="Rhea" id="RHEA:11436"/>
        <dbReference type="Rhea" id="RHEA-COMP:10350"/>
        <dbReference type="Rhea" id="RHEA-COMP:14399"/>
        <dbReference type="ChEBI" id="CHEBI:15377"/>
        <dbReference type="ChEBI" id="CHEBI:15378"/>
        <dbReference type="ChEBI" id="CHEBI:15379"/>
        <dbReference type="ChEBI" id="CHEBI:29033"/>
        <dbReference type="ChEBI" id="CHEBI:29034"/>
        <dbReference type="EC" id="7.1.1.9"/>
    </reaction>
</comment>
<evidence type="ECO:0000256" key="3">
    <source>
        <dbReference type="ARBA" id="ARBA00022448"/>
    </source>
</evidence>
<keyword evidence="15" id="KW-0732">Signal</keyword>
<feature type="signal peptide" evidence="15">
    <location>
        <begin position="1"/>
        <end position="20"/>
    </location>
</feature>
<dbReference type="PROSITE" id="PS50857">
    <property type="entry name" value="COX2_CUA"/>
    <property type="match status" value="1"/>
</dbReference>
<keyword evidence="8 12" id="KW-0249">Electron transport</keyword>
<evidence type="ECO:0000256" key="7">
    <source>
        <dbReference type="ARBA" id="ARBA00022967"/>
    </source>
</evidence>
<dbReference type="InterPro" id="IPR008972">
    <property type="entry name" value="Cupredoxin"/>
</dbReference>
<comment type="cofactor">
    <cofactor evidence="13">
        <name>Cu cation</name>
        <dbReference type="ChEBI" id="CHEBI:23378"/>
    </cofactor>
    <text evidence="13">Binds a copper A center.</text>
</comment>
<comment type="function">
    <text evidence="13">Subunits I and II form the functional core of the enzyme complex. Electrons originating in cytochrome c are transferred via heme a and Cu(A) to the binuclear center formed by heme a3 and Cu(B).</text>
</comment>
<dbReference type="InterPro" id="IPR036257">
    <property type="entry name" value="Cyt_c_oxidase_su2_TM_sf"/>
</dbReference>
<keyword evidence="11 14" id="KW-0472">Membrane</keyword>
<dbReference type="InterPro" id="IPR001505">
    <property type="entry name" value="Copper_CuA"/>
</dbReference>
<keyword evidence="6 13" id="KW-0479">Metal-binding</keyword>
<evidence type="ECO:0000256" key="15">
    <source>
        <dbReference type="SAM" id="SignalP"/>
    </source>
</evidence>
<dbReference type="Pfam" id="PF00116">
    <property type="entry name" value="COX2"/>
    <property type="match status" value="1"/>
</dbReference>
<feature type="transmembrane region" description="Helical" evidence="14">
    <location>
        <begin position="50"/>
        <end position="73"/>
    </location>
</feature>
<dbReference type="SUPFAM" id="SSF81464">
    <property type="entry name" value="Cytochrome c oxidase subunit II-like, transmembrane region"/>
    <property type="match status" value="1"/>
</dbReference>
<feature type="domain" description="Cytochrome oxidase subunit II copper A binding" evidence="16">
    <location>
        <begin position="134"/>
        <end position="255"/>
    </location>
</feature>
<comment type="subcellular location">
    <subcellularLocation>
        <location evidence="12">Cell membrane</location>
        <topology evidence="12">Multi-pass membrane protein</topology>
    </subcellularLocation>
    <subcellularLocation>
        <location evidence="1">Membrane</location>
        <topology evidence="1">Multi-pass membrane protein</topology>
    </subcellularLocation>
</comment>
<sequence>MRYWSLIFALAAAFSVGAFAYAPFSADWWLPNPAGEPRHVVSTFGREIDALFVIILWLTGAVFVGTHAALIWAQFRYADRVDADGKPARPAQYFHGSQRLEVVWTIIPAGILVFLALYQMDTWANIKFRSAAPRTPVLAELTGRQFQWMMKYPGPDGRLNTPDDLFTVNDLHFVKDRTALIHLKSADVIHSFFLPQMRIKQDAVPGMTIPVWFDCDRAGRYELACAELCGWGHYKMRGDVVVHETEREFQEWQAAKLAEQGRSQLATAPGDPGGDEK</sequence>
<evidence type="ECO:0000313" key="18">
    <source>
        <dbReference type="EMBL" id="MDG3006601.1"/>
    </source>
</evidence>
<evidence type="ECO:0000256" key="14">
    <source>
        <dbReference type="SAM" id="Phobius"/>
    </source>
</evidence>
<dbReference type="PRINTS" id="PR01166">
    <property type="entry name" value="CYCOXIDASEII"/>
</dbReference>
<comment type="similarity">
    <text evidence="2 12">Belongs to the cytochrome c oxidase subunit 2 family.</text>
</comment>
<dbReference type="InterPro" id="IPR045187">
    <property type="entry name" value="CcO_II"/>
</dbReference>
<feature type="transmembrane region" description="Helical" evidence="14">
    <location>
        <begin position="102"/>
        <end position="120"/>
    </location>
</feature>
<keyword evidence="10 13" id="KW-0186">Copper</keyword>
<dbReference type="CDD" id="cd13919">
    <property type="entry name" value="CuRO_HCO_II_like_5"/>
    <property type="match status" value="1"/>
</dbReference>
<dbReference type="InterPro" id="IPR002429">
    <property type="entry name" value="CcO_II-like_C"/>
</dbReference>
<feature type="domain" description="Cytochrome oxidase subunit II transmembrane region profile" evidence="17">
    <location>
        <begin position="22"/>
        <end position="130"/>
    </location>
</feature>
<evidence type="ECO:0000256" key="2">
    <source>
        <dbReference type="ARBA" id="ARBA00007866"/>
    </source>
</evidence>
<proteinExistence type="inferred from homology"/>
<evidence type="ECO:0000256" key="9">
    <source>
        <dbReference type="ARBA" id="ARBA00022989"/>
    </source>
</evidence>
<dbReference type="PROSITE" id="PS50999">
    <property type="entry name" value="COX2_TM"/>
    <property type="match status" value="1"/>
</dbReference>
<dbReference type="PANTHER" id="PTHR22888">
    <property type="entry name" value="CYTOCHROME C OXIDASE, SUBUNIT II"/>
    <property type="match status" value="1"/>
</dbReference>
<dbReference type="RefSeq" id="WP_277862897.1">
    <property type="nucleotide sequence ID" value="NZ_JARRAG010000002.1"/>
</dbReference>